<keyword evidence="6" id="KW-0460">Magnesium</keyword>
<keyword evidence="3" id="KW-0479">Metal-binding</keyword>
<dbReference type="GO" id="GO:0103023">
    <property type="term" value="F:ITPase activity"/>
    <property type="evidence" value="ECO:0007669"/>
    <property type="project" value="UniProtKB-EC"/>
</dbReference>
<evidence type="ECO:0000256" key="11">
    <source>
        <dbReference type="ARBA" id="ARBA00048781"/>
    </source>
</evidence>
<dbReference type="InterPro" id="IPR029001">
    <property type="entry name" value="ITPase-like_fam"/>
</dbReference>
<evidence type="ECO:0000256" key="7">
    <source>
        <dbReference type="ARBA" id="ARBA00023080"/>
    </source>
</evidence>
<keyword evidence="7" id="KW-0546">Nucleotide metabolism</keyword>
<evidence type="ECO:0000256" key="8">
    <source>
        <dbReference type="ARBA" id="ARBA00023211"/>
    </source>
</evidence>
<dbReference type="Gene3D" id="3.90.950.10">
    <property type="match status" value="1"/>
</dbReference>
<evidence type="ECO:0000256" key="3">
    <source>
        <dbReference type="ARBA" id="ARBA00022723"/>
    </source>
</evidence>
<dbReference type="PANTHER" id="PTHR34699:SF2">
    <property type="entry name" value="NON-CANONICAL PURINE NTP PHOSPHATASE_PRRC1 DOMAIN-CONTAINING PROTEIN"/>
    <property type="match status" value="1"/>
</dbReference>
<comment type="catalytic activity">
    <reaction evidence="11">
        <text>XTP + H2O = XDP + phosphate + H(+)</text>
        <dbReference type="Rhea" id="RHEA:28406"/>
        <dbReference type="ChEBI" id="CHEBI:15377"/>
        <dbReference type="ChEBI" id="CHEBI:15378"/>
        <dbReference type="ChEBI" id="CHEBI:43474"/>
        <dbReference type="ChEBI" id="CHEBI:59884"/>
        <dbReference type="ChEBI" id="CHEBI:61314"/>
        <dbReference type="EC" id="3.6.1.73"/>
    </reaction>
</comment>
<comment type="catalytic activity">
    <reaction evidence="10">
        <text>ITP + H2O = IDP + phosphate + H(+)</text>
        <dbReference type="Rhea" id="RHEA:28330"/>
        <dbReference type="ChEBI" id="CHEBI:15377"/>
        <dbReference type="ChEBI" id="CHEBI:15378"/>
        <dbReference type="ChEBI" id="CHEBI:43474"/>
        <dbReference type="ChEBI" id="CHEBI:58280"/>
        <dbReference type="ChEBI" id="CHEBI:61402"/>
        <dbReference type="EC" id="3.6.1.73"/>
    </reaction>
</comment>
<keyword evidence="5" id="KW-0378">Hydrolase</keyword>
<keyword evidence="8" id="KW-0464">Manganese</keyword>
<dbReference type="EMBL" id="JPZO01000004">
    <property type="protein sequence ID" value="KFZ32586.1"/>
    <property type="molecule type" value="Genomic_DNA"/>
</dbReference>
<dbReference type="EC" id="3.6.1.73" evidence="9"/>
<dbReference type="InterPro" id="IPR050299">
    <property type="entry name" value="YjjX_NTPase"/>
</dbReference>
<dbReference type="AlphaFoldDB" id="A0A094JJ57"/>
<feature type="domain" description="Non-canonical purine NTP phosphatase/PRRC1" evidence="12">
    <location>
        <begin position="6"/>
        <end position="158"/>
    </location>
</feature>
<evidence type="ECO:0000256" key="1">
    <source>
        <dbReference type="ARBA" id="ARBA00001936"/>
    </source>
</evidence>
<dbReference type="GO" id="GO:0009117">
    <property type="term" value="P:nucleotide metabolic process"/>
    <property type="evidence" value="ECO:0007669"/>
    <property type="project" value="UniProtKB-KW"/>
</dbReference>
<evidence type="ECO:0000259" key="12">
    <source>
        <dbReference type="Pfam" id="PF01931"/>
    </source>
</evidence>
<proteinExistence type="predicted"/>
<evidence type="ECO:0000256" key="10">
    <source>
        <dbReference type="ARBA" id="ARBA00048174"/>
    </source>
</evidence>
<sequence>MNIAVGTKNNTKVKAVKAVFHEAHYTIISSDVQPSVSKQPFSDEETLQGAIERATLAVCKQQAHIGIGLEGGVFIAQNGGIWLCNWGALVDRDGVVVVAGGARIPLPAEIGEQLRGGKELAEVMDEYANRRDVRSNEGAIGILTNGAIDRTTMYTHIVHLLKGQYEHQKKGWIDR</sequence>
<evidence type="ECO:0000256" key="6">
    <source>
        <dbReference type="ARBA" id="ARBA00022842"/>
    </source>
</evidence>
<name>A0A094JJ57_9BACL</name>
<keyword evidence="4" id="KW-0547">Nucleotide-binding</keyword>
<dbReference type="PANTHER" id="PTHR34699">
    <property type="match status" value="1"/>
</dbReference>
<dbReference type="GO" id="GO:0000166">
    <property type="term" value="F:nucleotide binding"/>
    <property type="evidence" value="ECO:0007669"/>
    <property type="project" value="UniProtKB-KW"/>
</dbReference>
<evidence type="ECO:0000256" key="2">
    <source>
        <dbReference type="ARBA" id="ARBA00001946"/>
    </source>
</evidence>
<dbReference type="GO" id="GO:0046872">
    <property type="term" value="F:metal ion binding"/>
    <property type="evidence" value="ECO:0007669"/>
    <property type="project" value="UniProtKB-KW"/>
</dbReference>
<gene>
    <name evidence="13" type="primary">yjjX</name>
    <name evidence="13" type="ORF">JS44_00765</name>
</gene>
<dbReference type="Pfam" id="PF01931">
    <property type="entry name" value="NTPase_I-T"/>
    <property type="match status" value="1"/>
</dbReference>
<reference evidence="13" key="1">
    <citation type="submission" date="2014-08" db="EMBL/GenBank/DDBJ databases">
        <title>Fullgenome sequencing of Anoxybacillus sp.25 isolate from Garga hot-spring Russia.</title>
        <authorList>
            <person name="Rozanov A.S."/>
            <person name="Kotenko A.V."/>
            <person name="Malup T.K."/>
            <person name="Peltek S.E."/>
        </authorList>
    </citation>
    <scope>NUCLEOTIDE SEQUENCE [LARGE SCALE GENOMIC DNA]</scope>
    <source>
        <strain evidence="13">25</strain>
    </source>
</reference>
<dbReference type="SUPFAM" id="SSF52972">
    <property type="entry name" value="ITPase-like"/>
    <property type="match status" value="1"/>
</dbReference>
<comment type="caution">
    <text evidence="13">The sequence shown here is derived from an EMBL/GenBank/DDBJ whole genome shotgun (WGS) entry which is preliminary data.</text>
</comment>
<comment type="cofactor">
    <cofactor evidence="2">
        <name>Mg(2+)</name>
        <dbReference type="ChEBI" id="CHEBI:18420"/>
    </cofactor>
</comment>
<comment type="cofactor">
    <cofactor evidence="1">
        <name>Mn(2+)</name>
        <dbReference type="ChEBI" id="CHEBI:29035"/>
    </cofactor>
</comment>
<organism evidence="13">
    <name type="scientific">Anoxybacillus flavithermus</name>
    <dbReference type="NCBI Taxonomy" id="33934"/>
    <lineage>
        <taxon>Bacteria</taxon>
        <taxon>Bacillati</taxon>
        <taxon>Bacillota</taxon>
        <taxon>Bacilli</taxon>
        <taxon>Bacillales</taxon>
        <taxon>Anoxybacillaceae</taxon>
        <taxon>Anoxybacillus</taxon>
    </lineage>
</organism>
<evidence type="ECO:0000313" key="13">
    <source>
        <dbReference type="EMBL" id="KFZ32586.1"/>
    </source>
</evidence>
<evidence type="ECO:0000256" key="4">
    <source>
        <dbReference type="ARBA" id="ARBA00022741"/>
    </source>
</evidence>
<evidence type="ECO:0000256" key="9">
    <source>
        <dbReference type="ARBA" id="ARBA00038901"/>
    </source>
</evidence>
<accession>A0A094JJ57</accession>
<evidence type="ECO:0000256" key="5">
    <source>
        <dbReference type="ARBA" id="ARBA00022801"/>
    </source>
</evidence>
<protein>
    <recommendedName>
        <fullName evidence="9">inosine/xanthosine triphosphatase</fullName>
        <ecNumber evidence="9">3.6.1.73</ecNumber>
    </recommendedName>
</protein>
<dbReference type="InterPro" id="IPR026533">
    <property type="entry name" value="NTPase/PRRC1"/>
</dbReference>
<dbReference type="NCBIfam" id="NF002850">
    <property type="entry name" value="PRK03114.1"/>
    <property type="match status" value="1"/>
</dbReference>